<dbReference type="SMART" id="SM00249">
    <property type="entry name" value="PHD"/>
    <property type="match status" value="2"/>
</dbReference>
<evidence type="ECO:0000256" key="3">
    <source>
        <dbReference type="ARBA" id="ARBA00022833"/>
    </source>
</evidence>
<feature type="region of interest" description="Disordered" evidence="5">
    <location>
        <begin position="88"/>
        <end position="119"/>
    </location>
</feature>
<dbReference type="Gene3D" id="3.30.40.10">
    <property type="entry name" value="Zinc/RING finger domain, C3HC4 (zinc finger)"/>
    <property type="match status" value="2"/>
</dbReference>
<dbReference type="CDD" id="cd15535">
    <property type="entry name" value="PHD1_Rco1"/>
    <property type="match status" value="1"/>
</dbReference>
<dbReference type="Proteomes" id="UP001378960">
    <property type="component" value="Unassembled WGS sequence"/>
</dbReference>
<dbReference type="Pfam" id="PF00628">
    <property type="entry name" value="PHD"/>
    <property type="match status" value="2"/>
</dbReference>
<dbReference type="InterPro" id="IPR013083">
    <property type="entry name" value="Znf_RING/FYVE/PHD"/>
</dbReference>
<dbReference type="InterPro" id="IPR001965">
    <property type="entry name" value="Znf_PHD"/>
</dbReference>
<dbReference type="GO" id="GO:0006357">
    <property type="term" value="P:regulation of transcription by RNA polymerase II"/>
    <property type="evidence" value="ECO:0007669"/>
    <property type="project" value="TreeGrafter"/>
</dbReference>
<feature type="compositionally biased region" description="Polar residues" evidence="5">
    <location>
        <begin position="18"/>
        <end position="30"/>
    </location>
</feature>
<gene>
    <name evidence="7" type="ORF">DAPK24_022900</name>
</gene>
<feature type="compositionally biased region" description="Basic and acidic residues" evidence="5">
    <location>
        <begin position="88"/>
        <end position="99"/>
    </location>
</feature>
<dbReference type="EMBL" id="BTGB01000003">
    <property type="protein sequence ID" value="GMM45715.1"/>
    <property type="molecule type" value="Genomic_DNA"/>
</dbReference>
<feature type="domain" description="PHD-type" evidence="6">
    <location>
        <begin position="300"/>
        <end position="355"/>
    </location>
</feature>
<evidence type="ECO:0000256" key="4">
    <source>
        <dbReference type="PROSITE-ProRule" id="PRU00146"/>
    </source>
</evidence>
<sequence length="531" mass="61336">MTRSSRRLRNNDRAEDITPTSDSFVEPELSNSVIITGQKMEDPPSIKIKKEFGVLNKKKVDNSNDIVQCFQNYQKKLQDQREIEKNTKLSILRDSKDTSDESDSSSSSSSSESVPIPTLSLSPKKIMKRKYTKKTLPSTTLLDKINKSMIDIEPDNIEENLPVEDNQPINNDYCSCCGMTGMFICCESCPKSYHFQCVLPPIDSNNLPDSWYCKECIRSRNKKNIPSSIGIYGKLFDNILFQDTISFQLPREIIESFQDLSSDKLGDYNDNSFKIVKSYKTLIKEMDDPINGIYDLNNQPYFCYKCGESGSREREIINCDYCSLSWHLDCIDYEFPMTNVKKLGSKWKCPNHVDNLTLPLRKFKNQEILTVNNIKNFEKINGKLPINANIEIINIEDKLKSLKDKLKLLKNDTNLKFSNITFQLNEEEIILDFINFNKIKKINENDKSFQLLMNLNPNLKDYIKSLSKLSGKPIIDKQYQQINFQKLLNISNDEIKVIDNNLPQDELSELLSIKRLLELKGKDKLIEFLKS</sequence>
<keyword evidence="2 4" id="KW-0863">Zinc-finger</keyword>
<keyword evidence="3" id="KW-0862">Zinc</keyword>
<dbReference type="PANTHER" id="PTHR47636:SF1">
    <property type="entry name" value="TRANSCRIPTIONAL REGULATORY PROTEIN RCO1"/>
    <property type="match status" value="1"/>
</dbReference>
<dbReference type="AlphaFoldDB" id="A0AAV5R2P1"/>
<dbReference type="CDD" id="cd15534">
    <property type="entry name" value="PHD2_PHF12_Rco1"/>
    <property type="match status" value="1"/>
</dbReference>
<evidence type="ECO:0000256" key="2">
    <source>
        <dbReference type="ARBA" id="ARBA00022771"/>
    </source>
</evidence>
<dbReference type="InterPro" id="IPR019787">
    <property type="entry name" value="Znf_PHD-finger"/>
</dbReference>
<dbReference type="GO" id="GO:0032221">
    <property type="term" value="C:Rpd3S complex"/>
    <property type="evidence" value="ECO:0007669"/>
    <property type="project" value="TreeGrafter"/>
</dbReference>
<proteinExistence type="predicted"/>
<name>A0AAV5R2P1_PICKL</name>
<dbReference type="SUPFAM" id="SSF57903">
    <property type="entry name" value="FYVE/PHD zinc finger"/>
    <property type="match status" value="2"/>
</dbReference>
<keyword evidence="1" id="KW-0479">Metal-binding</keyword>
<dbReference type="InterPro" id="IPR019786">
    <property type="entry name" value="Zinc_finger_PHD-type_CS"/>
</dbReference>
<evidence type="ECO:0000313" key="8">
    <source>
        <dbReference type="Proteomes" id="UP001378960"/>
    </source>
</evidence>
<evidence type="ECO:0000313" key="7">
    <source>
        <dbReference type="EMBL" id="GMM45715.1"/>
    </source>
</evidence>
<feature type="domain" description="PHD-type" evidence="6">
    <location>
        <begin position="171"/>
        <end position="219"/>
    </location>
</feature>
<dbReference type="GO" id="GO:0008270">
    <property type="term" value="F:zinc ion binding"/>
    <property type="evidence" value="ECO:0007669"/>
    <property type="project" value="UniProtKB-KW"/>
</dbReference>
<evidence type="ECO:0000259" key="6">
    <source>
        <dbReference type="PROSITE" id="PS50016"/>
    </source>
</evidence>
<protein>
    <submittedName>
        <fullName evidence="7">Rco1 protein</fullName>
    </submittedName>
</protein>
<evidence type="ECO:0000256" key="1">
    <source>
        <dbReference type="ARBA" id="ARBA00022723"/>
    </source>
</evidence>
<feature type="compositionally biased region" description="Low complexity" evidence="5">
    <location>
        <begin position="104"/>
        <end position="113"/>
    </location>
</feature>
<dbReference type="InterPro" id="IPR052819">
    <property type="entry name" value="Chromatin_regulatory_protein"/>
</dbReference>
<accession>A0AAV5R2P1</accession>
<dbReference type="PANTHER" id="PTHR47636">
    <property type="entry name" value="TRANSCRIPTIONAL REGULATORY PROTEIN RCO1"/>
    <property type="match status" value="1"/>
</dbReference>
<dbReference type="PROSITE" id="PS50016">
    <property type="entry name" value="ZF_PHD_2"/>
    <property type="match status" value="2"/>
</dbReference>
<comment type="caution">
    <text evidence="7">The sequence shown here is derived from an EMBL/GenBank/DDBJ whole genome shotgun (WGS) entry which is preliminary data.</text>
</comment>
<dbReference type="PROSITE" id="PS01359">
    <property type="entry name" value="ZF_PHD_1"/>
    <property type="match status" value="1"/>
</dbReference>
<keyword evidence="8" id="KW-1185">Reference proteome</keyword>
<evidence type="ECO:0000256" key="5">
    <source>
        <dbReference type="SAM" id="MobiDB-lite"/>
    </source>
</evidence>
<reference evidence="7 8" key="1">
    <citation type="journal article" date="2023" name="Elife">
        <title>Identification of key yeast species and microbe-microbe interactions impacting larval growth of Drosophila in the wild.</title>
        <authorList>
            <person name="Mure A."/>
            <person name="Sugiura Y."/>
            <person name="Maeda R."/>
            <person name="Honda K."/>
            <person name="Sakurai N."/>
            <person name="Takahashi Y."/>
            <person name="Watada M."/>
            <person name="Katoh T."/>
            <person name="Gotoh A."/>
            <person name="Gotoh Y."/>
            <person name="Taniguchi I."/>
            <person name="Nakamura K."/>
            <person name="Hayashi T."/>
            <person name="Katayama T."/>
            <person name="Uemura T."/>
            <person name="Hattori Y."/>
        </authorList>
    </citation>
    <scope>NUCLEOTIDE SEQUENCE [LARGE SCALE GENOMIC DNA]</scope>
    <source>
        <strain evidence="7 8">PK-24</strain>
    </source>
</reference>
<organism evidence="7 8">
    <name type="scientific">Pichia kluyveri</name>
    <name type="common">Yeast</name>
    <dbReference type="NCBI Taxonomy" id="36015"/>
    <lineage>
        <taxon>Eukaryota</taxon>
        <taxon>Fungi</taxon>
        <taxon>Dikarya</taxon>
        <taxon>Ascomycota</taxon>
        <taxon>Saccharomycotina</taxon>
        <taxon>Pichiomycetes</taxon>
        <taxon>Pichiales</taxon>
        <taxon>Pichiaceae</taxon>
        <taxon>Pichia</taxon>
    </lineage>
</organism>
<feature type="region of interest" description="Disordered" evidence="5">
    <location>
        <begin position="1"/>
        <end position="30"/>
    </location>
</feature>
<dbReference type="InterPro" id="IPR011011">
    <property type="entry name" value="Znf_FYVE_PHD"/>
</dbReference>